<organism evidence="3 4">
    <name type="scientific">Paenibacillus sepulcri</name>
    <dbReference type="NCBI Taxonomy" id="359917"/>
    <lineage>
        <taxon>Bacteria</taxon>
        <taxon>Bacillati</taxon>
        <taxon>Bacillota</taxon>
        <taxon>Bacilli</taxon>
        <taxon>Bacillales</taxon>
        <taxon>Paenibacillaceae</taxon>
        <taxon>Paenibacillus</taxon>
    </lineage>
</organism>
<evidence type="ECO:0000256" key="1">
    <source>
        <dbReference type="ARBA" id="ARBA00022448"/>
    </source>
</evidence>
<dbReference type="PANTHER" id="PTHR42788">
    <property type="entry name" value="TAURINE IMPORT ATP-BINDING PROTEIN-RELATED"/>
    <property type="match status" value="1"/>
</dbReference>
<dbReference type="InterPro" id="IPR050166">
    <property type="entry name" value="ABC_transporter_ATP-bind"/>
</dbReference>
<evidence type="ECO:0000313" key="4">
    <source>
        <dbReference type="Proteomes" id="UP001519887"/>
    </source>
</evidence>
<dbReference type="Proteomes" id="UP001519887">
    <property type="component" value="Unassembled WGS sequence"/>
</dbReference>
<dbReference type="InterPro" id="IPR003439">
    <property type="entry name" value="ABC_transporter-like_ATP-bd"/>
</dbReference>
<proteinExistence type="predicted"/>
<dbReference type="Gene3D" id="3.40.50.300">
    <property type="entry name" value="P-loop containing nucleotide triphosphate hydrolases"/>
    <property type="match status" value="1"/>
</dbReference>
<keyword evidence="3" id="KW-0547">Nucleotide-binding</keyword>
<evidence type="ECO:0000259" key="2">
    <source>
        <dbReference type="Pfam" id="PF00005"/>
    </source>
</evidence>
<keyword evidence="1" id="KW-0813">Transport</keyword>
<dbReference type="EMBL" id="JAHZIK010002493">
    <property type="protein sequence ID" value="MBW7460835.1"/>
    <property type="molecule type" value="Genomic_DNA"/>
</dbReference>
<dbReference type="Pfam" id="PF00005">
    <property type="entry name" value="ABC_tran"/>
    <property type="match status" value="1"/>
</dbReference>
<protein>
    <submittedName>
        <fullName evidence="3">ATP-binding cassette domain-containing protein</fullName>
    </submittedName>
</protein>
<dbReference type="SUPFAM" id="SSF52540">
    <property type="entry name" value="P-loop containing nucleoside triphosphate hydrolases"/>
    <property type="match status" value="1"/>
</dbReference>
<gene>
    <name evidence="3" type="ORF">K0U00_42895</name>
</gene>
<name>A0ABS7CJG7_9BACL</name>
<keyword evidence="3" id="KW-0067">ATP-binding</keyword>
<sequence>MTQNALELKAVSKRFNEGNSSKLVLSDVTFHVKEGEFVSLIGPSGSGKTTLFQIIGGLERPSSGEIRIDGRISLGDRGRIAYMPQQAALLH</sequence>
<feature type="domain" description="ABC transporter" evidence="2">
    <location>
        <begin position="25"/>
        <end position="89"/>
    </location>
</feature>
<comment type="caution">
    <text evidence="3">The sequence shown here is derived from an EMBL/GenBank/DDBJ whole genome shotgun (WGS) entry which is preliminary data.</text>
</comment>
<evidence type="ECO:0000313" key="3">
    <source>
        <dbReference type="EMBL" id="MBW7460835.1"/>
    </source>
</evidence>
<feature type="non-terminal residue" evidence="3">
    <location>
        <position position="91"/>
    </location>
</feature>
<reference evidence="3 4" key="1">
    <citation type="submission" date="2021-07" db="EMBL/GenBank/DDBJ databases">
        <title>Paenibacillus radiodurans sp. nov., isolated from the southeastern edge of Tengger Desert.</title>
        <authorList>
            <person name="Zhang G."/>
        </authorList>
    </citation>
    <scope>NUCLEOTIDE SEQUENCE [LARGE SCALE GENOMIC DNA]</scope>
    <source>
        <strain evidence="3 4">CCM 7311</strain>
    </source>
</reference>
<dbReference type="InterPro" id="IPR027417">
    <property type="entry name" value="P-loop_NTPase"/>
</dbReference>
<accession>A0ABS7CJG7</accession>
<keyword evidence="4" id="KW-1185">Reference proteome</keyword>
<dbReference type="GO" id="GO:0005524">
    <property type="term" value="F:ATP binding"/>
    <property type="evidence" value="ECO:0007669"/>
    <property type="project" value="UniProtKB-KW"/>
</dbReference>
<dbReference type="PANTHER" id="PTHR42788:SF2">
    <property type="entry name" value="ABC TRANSPORTER ATP-BINDING PROTEIN"/>
    <property type="match status" value="1"/>
</dbReference>